<dbReference type="InterPro" id="IPR001647">
    <property type="entry name" value="HTH_TetR"/>
</dbReference>
<dbReference type="PATRIC" id="fig|1246995.3.peg.2230"/>
<dbReference type="PANTHER" id="PTHR43479">
    <property type="entry name" value="ACREF/ENVCD OPERON REPRESSOR-RELATED"/>
    <property type="match status" value="1"/>
</dbReference>
<sequence length="190" mass="21855">MDRRVRRTRRTLQEALLSLIEERGYERLTVQDVLDRADVGRSTFYTHFRDKDALFMTCFDDLRDGLRRELDAMADGHVRGSNTRPLLMIFEHAYRNQRVYRAVCGRQGGNAFTHRLQRLVFDLLHEHLCVAGTSLPVEVAAEYYSGALLSTLLWWVRQDFPYGPAELAEMCQQLTAPGVLATISSAPHIR</sequence>
<keyword evidence="1 2" id="KW-0238">DNA-binding</keyword>
<dbReference type="RefSeq" id="WP_023360392.1">
    <property type="nucleotide sequence ID" value="NC_022657.1"/>
</dbReference>
<evidence type="ECO:0000313" key="5">
    <source>
        <dbReference type="Proteomes" id="UP000017746"/>
    </source>
</evidence>
<accession>U5VUC6</accession>
<feature type="DNA-binding region" description="H-T-H motif" evidence="2">
    <location>
        <begin position="29"/>
        <end position="48"/>
    </location>
</feature>
<dbReference type="InterPro" id="IPR039532">
    <property type="entry name" value="TetR_C_Firmicutes"/>
</dbReference>
<dbReference type="Gene3D" id="1.10.357.10">
    <property type="entry name" value="Tetracycline Repressor, domain 2"/>
    <property type="match status" value="1"/>
</dbReference>
<dbReference type="HOGENOM" id="CLU_087539_3_1_11"/>
<evidence type="ECO:0000256" key="1">
    <source>
        <dbReference type="ARBA" id="ARBA00023125"/>
    </source>
</evidence>
<dbReference type="AlphaFoldDB" id="U5VUC6"/>
<evidence type="ECO:0000256" key="2">
    <source>
        <dbReference type="PROSITE-ProRule" id="PRU00335"/>
    </source>
</evidence>
<dbReference type="eggNOG" id="COG1309">
    <property type="taxonomic scope" value="Bacteria"/>
</dbReference>
<dbReference type="PRINTS" id="PR00455">
    <property type="entry name" value="HTHTETR"/>
</dbReference>
<dbReference type="InterPro" id="IPR009057">
    <property type="entry name" value="Homeodomain-like_sf"/>
</dbReference>
<protein>
    <submittedName>
        <fullName evidence="4">TetR family transcriptional regulator</fullName>
    </submittedName>
</protein>
<dbReference type="Pfam" id="PF00440">
    <property type="entry name" value="TetR_N"/>
    <property type="match status" value="1"/>
</dbReference>
<evidence type="ECO:0000313" key="4">
    <source>
        <dbReference type="EMBL" id="AGZ40479.1"/>
    </source>
</evidence>
<dbReference type="PANTHER" id="PTHR43479:SF7">
    <property type="entry name" value="TETR-FAMILY TRANSCRIPTIONAL REGULATOR"/>
    <property type="match status" value="1"/>
</dbReference>
<dbReference type="KEGG" id="afs:AFR_10950"/>
<keyword evidence="5" id="KW-1185">Reference proteome</keyword>
<organism evidence="4 5">
    <name type="scientific">Actinoplanes friuliensis DSM 7358</name>
    <dbReference type="NCBI Taxonomy" id="1246995"/>
    <lineage>
        <taxon>Bacteria</taxon>
        <taxon>Bacillati</taxon>
        <taxon>Actinomycetota</taxon>
        <taxon>Actinomycetes</taxon>
        <taxon>Micromonosporales</taxon>
        <taxon>Micromonosporaceae</taxon>
        <taxon>Actinoplanes</taxon>
    </lineage>
</organism>
<evidence type="ECO:0000259" key="3">
    <source>
        <dbReference type="PROSITE" id="PS50977"/>
    </source>
</evidence>
<gene>
    <name evidence="4" type="ORF">AFR_10950</name>
</gene>
<proteinExistence type="predicted"/>
<dbReference type="SUPFAM" id="SSF46689">
    <property type="entry name" value="Homeodomain-like"/>
    <property type="match status" value="1"/>
</dbReference>
<dbReference type="Proteomes" id="UP000017746">
    <property type="component" value="Chromosome"/>
</dbReference>
<dbReference type="STRING" id="1246995.AFR_10950"/>
<reference evidence="4 5" key="1">
    <citation type="journal article" date="2014" name="J. Biotechnol.">
        <title>Complete genome sequence of the actinobacterium Actinoplanes friuliensis HAG 010964, producer of the lipopeptide antibiotic friulimycin.</title>
        <authorList>
            <person name="Ruckert C."/>
            <person name="Szczepanowski R."/>
            <person name="Albersmeier A."/>
            <person name="Goesmann A."/>
            <person name="Fischer N."/>
            <person name="Steinkamper A."/>
            <person name="Puhler A."/>
            <person name="Biener R."/>
            <person name="Schwartz D."/>
            <person name="Kalinowski J."/>
        </authorList>
    </citation>
    <scope>NUCLEOTIDE SEQUENCE [LARGE SCALE GENOMIC DNA]</scope>
    <source>
        <strain evidence="4 5">DSM 7358</strain>
    </source>
</reference>
<dbReference type="PROSITE" id="PS50977">
    <property type="entry name" value="HTH_TETR_2"/>
    <property type="match status" value="1"/>
</dbReference>
<dbReference type="GO" id="GO:0003677">
    <property type="term" value="F:DNA binding"/>
    <property type="evidence" value="ECO:0007669"/>
    <property type="project" value="UniProtKB-UniRule"/>
</dbReference>
<name>U5VUC6_9ACTN</name>
<dbReference type="Pfam" id="PF14278">
    <property type="entry name" value="TetR_C_8"/>
    <property type="match status" value="1"/>
</dbReference>
<dbReference type="EMBL" id="CP006272">
    <property type="protein sequence ID" value="AGZ40479.1"/>
    <property type="molecule type" value="Genomic_DNA"/>
</dbReference>
<dbReference type="InterPro" id="IPR050624">
    <property type="entry name" value="HTH-type_Tx_Regulator"/>
</dbReference>
<feature type="domain" description="HTH tetR-type" evidence="3">
    <location>
        <begin position="6"/>
        <end position="66"/>
    </location>
</feature>